<dbReference type="AlphaFoldDB" id="A0A484RQL8"/>
<evidence type="ECO:0000256" key="1">
    <source>
        <dbReference type="SAM" id="MobiDB-lite"/>
    </source>
</evidence>
<gene>
    <name evidence="2" type="ORF">ANT2_3966</name>
</gene>
<dbReference type="InterPro" id="IPR021333">
    <property type="entry name" value="DUF2946"/>
</dbReference>
<evidence type="ECO:0000313" key="2">
    <source>
        <dbReference type="EMBL" id="VFR51787.1"/>
    </source>
</evidence>
<feature type="region of interest" description="Disordered" evidence="1">
    <location>
        <begin position="87"/>
        <end position="132"/>
    </location>
</feature>
<reference evidence="2" key="1">
    <citation type="submission" date="2019-03" db="EMBL/GenBank/DDBJ databases">
        <authorList>
            <person name="Danneels B."/>
        </authorList>
    </citation>
    <scope>NUCLEOTIDE SEQUENCE</scope>
</reference>
<organism evidence="2">
    <name type="scientific">plant metagenome</name>
    <dbReference type="NCBI Taxonomy" id="1297885"/>
    <lineage>
        <taxon>unclassified sequences</taxon>
        <taxon>metagenomes</taxon>
        <taxon>organismal metagenomes</taxon>
    </lineage>
</organism>
<feature type="compositionally biased region" description="Low complexity" evidence="1">
    <location>
        <begin position="96"/>
        <end position="132"/>
    </location>
</feature>
<sequence>MRLSLPVRRNTCWLVLLAFLYATLVPSLVLAGGVSPEARKVWVELCGPTGHEMVQLELDTGGEQGDGLVSLSSTAQCLLCLHPATPPDTTLPSPVATRAASAMPLAAARETPAPRGAPAWQRAPARAPPLTA</sequence>
<evidence type="ECO:0008006" key="3">
    <source>
        <dbReference type="Google" id="ProtNLM"/>
    </source>
</evidence>
<accession>A0A484RQL8</accession>
<name>A0A484RQL8_9ZZZZ</name>
<dbReference type="Pfam" id="PF11162">
    <property type="entry name" value="DUF2946"/>
    <property type="match status" value="1"/>
</dbReference>
<protein>
    <recommendedName>
        <fullName evidence="3">DUF2946 domain-containing protein</fullName>
    </recommendedName>
</protein>
<proteinExistence type="predicted"/>
<dbReference type="EMBL" id="CAADIG010000036">
    <property type="protein sequence ID" value="VFR51787.1"/>
    <property type="molecule type" value="Genomic_DNA"/>
</dbReference>